<organism evidence="1 2">
    <name type="scientific">Vermiconidia calcicola</name>
    <dbReference type="NCBI Taxonomy" id="1690605"/>
    <lineage>
        <taxon>Eukaryota</taxon>
        <taxon>Fungi</taxon>
        <taxon>Dikarya</taxon>
        <taxon>Ascomycota</taxon>
        <taxon>Pezizomycotina</taxon>
        <taxon>Dothideomycetes</taxon>
        <taxon>Dothideomycetidae</taxon>
        <taxon>Mycosphaerellales</taxon>
        <taxon>Extremaceae</taxon>
        <taxon>Vermiconidia</taxon>
    </lineage>
</organism>
<dbReference type="EMBL" id="JAUTXU010000065">
    <property type="protein sequence ID" value="KAK3713079.1"/>
    <property type="molecule type" value="Genomic_DNA"/>
</dbReference>
<accession>A0ACC3NA27</accession>
<gene>
    <name evidence="1" type="ORF">LTR37_008764</name>
</gene>
<sequence>MGHGGSTTSTTRVEKRRSNGSKVGSKLRLQSTASSPTSNQSTYTPVHKQAGNVWQDPLRKAILMAHAQSKWSASERATSPKVNDGPSNGPSPSIVSGYGRAPSRAPSQMSNRSYRGPVRNPCCVLSGFTKEDFQKGDIISAPFHTPNLDPNVNLADQRLTRTIEGPAYSKRRMLIVLWKYEQAMYCLPLFSFGKRGISAKPVFLRHEFVSVKNEDHDYHFPTEPFQNHGVYEPVEVLTKLKPLDVTTSVHIAGGVKLDCCEDIKKVGRLTFSGYKRLLKIWQDLSDASQGEPW</sequence>
<reference evidence="1" key="1">
    <citation type="submission" date="2023-07" db="EMBL/GenBank/DDBJ databases">
        <title>Black Yeasts Isolated from many extreme environments.</title>
        <authorList>
            <person name="Coleine C."/>
            <person name="Stajich J.E."/>
            <person name="Selbmann L."/>
        </authorList>
    </citation>
    <scope>NUCLEOTIDE SEQUENCE</scope>
    <source>
        <strain evidence="1">CCFEE 5714</strain>
    </source>
</reference>
<evidence type="ECO:0000313" key="1">
    <source>
        <dbReference type="EMBL" id="KAK3713079.1"/>
    </source>
</evidence>
<evidence type="ECO:0000313" key="2">
    <source>
        <dbReference type="Proteomes" id="UP001281147"/>
    </source>
</evidence>
<proteinExistence type="predicted"/>
<protein>
    <submittedName>
        <fullName evidence="1">Uncharacterized protein</fullName>
    </submittedName>
</protein>
<comment type="caution">
    <text evidence="1">The sequence shown here is derived from an EMBL/GenBank/DDBJ whole genome shotgun (WGS) entry which is preliminary data.</text>
</comment>
<keyword evidence="2" id="KW-1185">Reference proteome</keyword>
<dbReference type="Proteomes" id="UP001281147">
    <property type="component" value="Unassembled WGS sequence"/>
</dbReference>
<name>A0ACC3NA27_9PEZI</name>